<keyword evidence="2" id="KW-0548">Nucleotidyltransferase</keyword>
<dbReference type="EMBL" id="AM467781">
    <property type="protein sequence ID" value="CAN81372.1"/>
    <property type="molecule type" value="Genomic_DNA"/>
</dbReference>
<dbReference type="SUPFAM" id="SSF56672">
    <property type="entry name" value="DNA/RNA polymerases"/>
    <property type="match status" value="1"/>
</dbReference>
<organism evidence="7">
    <name type="scientific">Vitis vinifera</name>
    <name type="common">Grape</name>
    <dbReference type="NCBI Taxonomy" id="29760"/>
    <lineage>
        <taxon>Eukaryota</taxon>
        <taxon>Viridiplantae</taxon>
        <taxon>Streptophyta</taxon>
        <taxon>Embryophyta</taxon>
        <taxon>Tracheophyta</taxon>
        <taxon>Spermatophyta</taxon>
        <taxon>Magnoliopsida</taxon>
        <taxon>eudicotyledons</taxon>
        <taxon>Gunneridae</taxon>
        <taxon>Pentapetalae</taxon>
        <taxon>rosids</taxon>
        <taxon>Vitales</taxon>
        <taxon>Vitaceae</taxon>
        <taxon>Viteae</taxon>
        <taxon>Vitis</taxon>
    </lineage>
</organism>
<reference evidence="7" key="1">
    <citation type="journal article" date="2007" name="PLoS ONE">
        <title>The first genome sequence of an elite grapevine cultivar (Pinot noir Vitis vinifera L.): coping with a highly heterozygous genome.</title>
        <authorList>
            <person name="Velasco R."/>
            <person name="Zharkikh A."/>
            <person name="Troggio M."/>
            <person name="Cartwright D.A."/>
            <person name="Cestaro A."/>
            <person name="Pruss D."/>
            <person name="Pindo M."/>
            <person name="FitzGerald L.M."/>
            <person name="Vezzulli S."/>
            <person name="Reid J."/>
            <person name="Malacarne G."/>
            <person name="Iliev D."/>
            <person name="Coppola G."/>
            <person name="Wardell B."/>
            <person name="Micheletti D."/>
            <person name="Macalma T."/>
            <person name="Facci M."/>
            <person name="Mitchell J.T."/>
            <person name="Perazzolli M."/>
            <person name="Eldredge G."/>
            <person name="Gatto P."/>
            <person name="Oyzerski R."/>
            <person name="Moretto M."/>
            <person name="Gutin N."/>
            <person name="Stefanini M."/>
            <person name="Chen Y."/>
            <person name="Segala C."/>
            <person name="Davenport C."/>
            <person name="Dematte L."/>
            <person name="Mraz A."/>
            <person name="Battilana J."/>
            <person name="Stormo K."/>
            <person name="Costa F."/>
            <person name="Tao Q."/>
            <person name="Si-Ammour A."/>
            <person name="Harkins T."/>
            <person name="Lackey A."/>
            <person name="Perbost C."/>
            <person name="Taillon B."/>
            <person name="Stella A."/>
            <person name="Solovyev V."/>
            <person name="Fawcett J.A."/>
            <person name="Sterck L."/>
            <person name="Vandepoele K."/>
            <person name="Grando S.M."/>
            <person name="Toppo S."/>
            <person name="Moser C."/>
            <person name="Lanchbury J."/>
            <person name="Bogden R."/>
            <person name="Skolnick M."/>
            <person name="Sgaramella V."/>
            <person name="Bhatnagar S.K."/>
            <person name="Fontana P."/>
            <person name="Gutin A."/>
            <person name="Van de Peer Y."/>
            <person name="Salamini F."/>
            <person name="Viola R."/>
        </authorList>
    </citation>
    <scope>NUCLEOTIDE SEQUENCE</scope>
</reference>
<dbReference type="InterPro" id="IPR005162">
    <property type="entry name" value="Retrotrans_gag_dom"/>
</dbReference>
<dbReference type="InterPro" id="IPR012337">
    <property type="entry name" value="RNaseH-like_sf"/>
</dbReference>
<evidence type="ECO:0000259" key="6">
    <source>
        <dbReference type="PROSITE" id="PS50994"/>
    </source>
</evidence>
<dbReference type="GO" id="GO:0016779">
    <property type="term" value="F:nucleotidyltransferase activity"/>
    <property type="evidence" value="ECO:0007669"/>
    <property type="project" value="UniProtKB-KW"/>
</dbReference>
<dbReference type="GO" id="GO:0004519">
    <property type="term" value="F:endonuclease activity"/>
    <property type="evidence" value="ECO:0007669"/>
    <property type="project" value="UniProtKB-KW"/>
</dbReference>
<accession>A5BQR4</accession>
<keyword evidence="3" id="KW-0540">Nuclease</keyword>
<dbReference type="PANTHER" id="PTHR37984">
    <property type="entry name" value="PROTEIN CBG26694"/>
    <property type="match status" value="1"/>
</dbReference>
<dbReference type="GO" id="GO:0003676">
    <property type="term" value="F:nucleic acid binding"/>
    <property type="evidence" value="ECO:0007669"/>
    <property type="project" value="InterPro"/>
</dbReference>
<name>A5BQR4_VITVI</name>
<dbReference type="Gene3D" id="3.30.70.270">
    <property type="match status" value="1"/>
</dbReference>
<dbReference type="GO" id="GO:0015074">
    <property type="term" value="P:DNA integration"/>
    <property type="evidence" value="ECO:0007669"/>
    <property type="project" value="InterPro"/>
</dbReference>
<dbReference type="Gene3D" id="3.10.10.10">
    <property type="entry name" value="HIV Type 1 Reverse Transcriptase, subunit A, domain 1"/>
    <property type="match status" value="1"/>
</dbReference>
<evidence type="ECO:0000256" key="5">
    <source>
        <dbReference type="SAM" id="MobiDB-lite"/>
    </source>
</evidence>
<dbReference type="Pfam" id="PF00665">
    <property type="entry name" value="rve"/>
    <property type="match status" value="1"/>
</dbReference>
<dbReference type="InterPro" id="IPR043128">
    <property type="entry name" value="Rev_trsase/Diguanyl_cyclase"/>
</dbReference>
<keyword evidence="1" id="KW-0808">Transferase</keyword>
<dbReference type="PROSITE" id="PS50994">
    <property type="entry name" value="INTEGRASE"/>
    <property type="match status" value="1"/>
</dbReference>
<keyword evidence="4" id="KW-0255">Endonuclease</keyword>
<protein>
    <recommendedName>
        <fullName evidence="6">Integrase catalytic domain-containing protein</fullName>
    </recommendedName>
</protein>
<sequence length="1427" mass="165089">MPYWIRDIEGRLMKIETPRETELEVCLNIMDVPPEDQNSQHGQEDNFNAYQSMRDRMHPPRMSAASCIVTPTEQLVIRPHIVPLLLTFHGMESENPYFHIKEFDEVCNTFQEGGASIDLMRSRSIRTWTDLQVKFLKKFFPTHRTNGLKMQISNFSAKENEKFYECWERYMEAINACPHHGFDTWLLVSYFYDGMSSSMKQLLETMCGGDFMSKNPEEAIDFLSYVVEVSRGWDEPNAREIGRMKSQPSAKGGMYVLNEDIDMICQSYEHRVEECPTIPVVREMFGDQANVIGQFKPNNNASYGNTYNSNWRNHPNFSWKPKPPQYTQPAQAPQQASNLEQAIVNLKKVVGDFVGDQKSINAQLNQRIDTVESTLNKRMDGMQNDLSQKIDNVQYAISRLTNLNTVQEKGKFPSRPHQNPKDIHEVEAQEGESSKPTSKPKHDEESVAEKEKSDEIKGKRKGKSKKKDDHDSSVDEEPERIVIKEDIMKKHIPPPFPQALHGKKGTNNASEIFEVLRQVKCTIKRGLNVNKKAFLNEQVTTIIQCKSPVKYKNLGCPTISMSIGGTYVEKALLDLGASVNLLPYFVYKQLGLGELKPTFITLSLADRSVKIPRGMIEDVLVQVDKFYYPVDFVVLDIDPVVKETNYVPIILERPFLDTSNAIINCRNGFMQLTFGNMTLELNIFHLCKKHIHPKEEEGLEEVCMIDTLVEEHCDQRMQEDLIESFGDLDEGLPEPSELLEDTQRAAKKEPPKLILKPLPTELKYAYLEEDKKCPIVISSALTIHREDYLLEVLRRCKKAIRRLNPHMQEVVRAEVLKLLQAGIIYPISDSPWVNPTQVVPQKSGIMVVQNDKEEEVSTRLTIGWRVCIDYRRLNAVLERVSRHSFYCFLDGYSGYFQIEIDVEDQEKTTFTCPFGTYAYRRIHFDLCNAPTTFQRCMLSIFNDMVERIMEVFMDDITIYGSAFDECLVNLEAVLNRCIEKDLYLLTKQDVKARLIRWIILLQEFNLYIKDKKGVENVVADHLSRLAIAHNSHGLPINDDFPENSLMLVEVAPWYAHIVNYLVIGEVLSEWKAQDKKHFFAKIHAYYWEKPFLFKYYADQIIRKCIPEEEQKGILTHCHENACRCHFASQKIAMRGIDFMGLFPMSFGYSYILVGVDYVSKWVEAVPCKHNDHRVVFKENIFSRFGVPKAIISDGGTHFCNKPSETLLAKYGVKHKVATPYHPQTSGQVKLANREIKNILMKEVNTNRKDWSVKLLDSLWAYRTVYKTILGMSPYHLVYGKACHLLVELEYKAWWAIKKLNMDLSKVRLKRFLDLNELEELRNDAYINSKIANKKLKRWHDQLISHKDFQKEQRVLLYDSKLHIFPGKLKSRWIGLFTIHQVHSNGVVELLNSNSTESFKVNGHHLKPFVEPFSRDKEEFILLDPHQV</sequence>
<dbReference type="Gene3D" id="2.40.70.10">
    <property type="entry name" value="Acid Proteases"/>
    <property type="match status" value="1"/>
</dbReference>
<evidence type="ECO:0000256" key="4">
    <source>
        <dbReference type="ARBA" id="ARBA00022759"/>
    </source>
</evidence>
<dbReference type="InterPro" id="IPR021109">
    <property type="entry name" value="Peptidase_aspartic_dom_sf"/>
</dbReference>
<dbReference type="InterPro" id="IPR000477">
    <property type="entry name" value="RT_dom"/>
</dbReference>
<evidence type="ECO:0000313" key="7">
    <source>
        <dbReference type="EMBL" id="CAN81372.1"/>
    </source>
</evidence>
<feature type="region of interest" description="Disordered" evidence="5">
    <location>
        <begin position="427"/>
        <end position="484"/>
    </location>
</feature>
<gene>
    <name evidence="7" type="ORF">VITISV_007025</name>
</gene>
<dbReference type="Pfam" id="PF03732">
    <property type="entry name" value="Retrotrans_gag"/>
    <property type="match status" value="1"/>
</dbReference>
<dbReference type="InterPro" id="IPR050951">
    <property type="entry name" value="Retrovirus_Pol_polyprotein"/>
</dbReference>
<dbReference type="InterPro" id="IPR043502">
    <property type="entry name" value="DNA/RNA_pol_sf"/>
</dbReference>
<evidence type="ECO:0000256" key="3">
    <source>
        <dbReference type="ARBA" id="ARBA00022722"/>
    </source>
</evidence>
<evidence type="ECO:0000256" key="1">
    <source>
        <dbReference type="ARBA" id="ARBA00022679"/>
    </source>
</evidence>
<dbReference type="SUPFAM" id="SSF53098">
    <property type="entry name" value="Ribonuclease H-like"/>
    <property type="match status" value="1"/>
</dbReference>
<evidence type="ECO:0000256" key="2">
    <source>
        <dbReference type="ARBA" id="ARBA00022695"/>
    </source>
</evidence>
<feature type="domain" description="Integrase catalytic" evidence="6">
    <location>
        <begin position="1126"/>
        <end position="1281"/>
    </location>
</feature>
<feature type="compositionally biased region" description="Basic and acidic residues" evidence="5">
    <location>
        <begin position="440"/>
        <end position="457"/>
    </location>
</feature>
<dbReference type="InterPro" id="IPR001584">
    <property type="entry name" value="Integrase_cat-core"/>
</dbReference>
<feature type="compositionally biased region" description="Basic and acidic residues" evidence="5">
    <location>
        <begin position="466"/>
        <end position="484"/>
    </location>
</feature>
<dbReference type="CDD" id="cd00303">
    <property type="entry name" value="retropepsin_like"/>
    <property type="match status" value="1"/>
</dbReference>
<dbReference type="CDD" id="cd01647">
    <property type="entry name" value="RT_LTR"/>
    <property type="match status" value="1"/>
</dbReference>
<keyword evidence="4" id="KW-0378">Hydrolase</keyword>
<dbReference type="InterPro" id="IPR036397">
    <property type="entry name" value="RNaseH_sf"/>
</dbReference>
<dbReference type="Pfam" id="PF00078">
    <property type="entry name" value="RVT_1"/>
    <property type="match status" value="1"/>
</dbReference>
<dbReference type="Gene3D" id="3.30.420.10">
    <property type="entry name" value="Ribonuclease H-like superfamily/Ribonuclease H"/>
    <property type="match status" value="1"/>
</dbReference>
<proteinExistence type="predicted"/>
<dbReference type="PANTHER" id="PTHR37984:SF5">
    <property type="entry name" value="PROTEIN NYNRIN-LIKE"/>
    <property type="match status" value="1"/>
</dbReference>